<evidence type="ECO:0008006" key="5">
    <source>
        <dbReference type="Google" id="ProtNLM"/>
    </source>
</evidence>
<keyword evidence="2" id="KW-0732">Signal</keyword>
<dbReference type="GeneID" id="24409525"/>
<dbReference type="EMBL" id="GG697343">
    <property type="protein sequence ID" value="EFQ29016.1"/>
    <property type="molecule type" value="Genomic_DNA"/>
</dbReference>
<evidence type="ECO:0000313" key="3">
    <source>
        <dbReference type="EMBL" id="EFQ29016.1"/>
    </source>
</evidence>
<protein>
    <recommendedName>
        <fullName evidence="5">Major facilitator superfamily transporter</fullName>
    </recommendedName>
</protein>
<keyword evidence="4" id="KW-1185">Reference proteome</keyword>
<reference evidence="4" key="1">
    <citation type="journal article" date="2012" name="Nat. Genet.">
        <title>Lifestyle transitions in plant pathogenic Colletotrichum fungi deciphered by genome and transcriptome analyses.</title>
        <authorList>
            <person name="O'Connell R.J."/>
            <person name="Thon M.R."/>
            <person name="Hacquard S."/>
            <person name="Amyotte S.G."/>
            <person name="Kleemann J."/>
            <person name="Torres M.F."/>
            <person name="Damm U."/>
            <person name="Buiate E.A."/>
            <person name="Epstein L."/>
            <person name="Alkan N."/>
            <person name="Altmueller J."/>
            <person name="Alvarado-Balderrama L."/>
            <person name="Bauser C.A."/>
            <person name="Becker C."/>
            <person name="Birren B.W."/>
            <person name="Chen Z."/>
            <person name="Choi J."/>
            <person name="Crouch J.A."/>
            <person name="Duvick J.P."/>
            <person name="Farman M.A."/>
            <person name="Gan P."/>
            <person name="Heiman D."/>
            <person name="Henrissat B."/>
            <person name="Howard R.J."/>
            <person name="Kabbage M."/>
            <person name="Koch C."/>
            <person name="Kracher B."/>
            <person name="Kubo Y."/>
            <person name="Law A.D."/>
            <person name="Lebrun M.-H."/>
            <person name="Lee Y.-H."/>
            <person name="Miyara I."/>
            <person name="Moore N."/>
            <person name="Neumann U."/>
            <person name="Nordstroem K."/>
            <person name="Panaccione D.G."/>
            <person name="Panstruga R."/>
            <person name="Place M."/>
            <person name="Proctor R.H."/>
            <person name="Prusky D."/>
            <person name="Rech G."/>
            <person name="Reinhardt R."/>
            <person name="Rollins J.A."/>
            <person name="Rounsley S."/>
            <person name="Schardl C.L."/>
            <person name="Schwartz D.C."/>
            <person name="Shenoy N."/>
            <person name="Shirasu K."/>
            <person name="Sikhakolli U.R."/>
            <person name="Stueber K."/>
            <person name="Sukno S.A."/>
            <person name="Sweigard J.A."/>
            <person name="Takano Y."/>
            <person name="Takahara H."/>
            <person name="Trail F."/>
            <person name="van der Does H.C."/>
            <person name="Voll L.M."/>
            <person name="Will I."/>
            <person name="Young S."/>
            <person name="Zeng Q."/>
            <person name="Zhang J."/>
            <person name="Zhou S."/>
            <person name="Dickman M.B."/>
            <person name="Schulze-Lefert P."/>
            <person name="Ver Loren van Themaat E."/>
            <person name="Ma L.-J."/>
            <person name="Vaillancourt L.J."/>
        </authorList>
    </citation>
    <scope>NUCLEOTIDE SEQUENCE [LARGE SCALE GENOMIC DNA]</scope>
    <source>
        <strain evidence="4">M1.001 / M2 / FGSC 10212</strain>
    </source>
</reference>
<evidence type="ECO:0000313" key="4">
    <source>
        <dbReference type="Proteomes" id="UP000008782"/>
    </source>
</evidence>
<keyword evidence="1" id="KW-1133">Transmembrane helix</keyword>
<feature type="signal peptide" evidence="2">
    <location>
        <begin position="1"/>
        <end position="16"/>
    </location>
</feature>
<feature type="chain" id="PRO_5003178390" description="Major facilitator superfamily transporter" evidence="2">
    <location>
        <begin position="17"/>
        <end position="87"/>
    </location>
</feature>
<feature type="transmembrane region" description="Helical" evidence="1">
    <location>
        <begin position="40"/>
        <end position="58"/>
    </location>
</feature>
<dbReference type="HOGENOM" id="CLU_2483230_0_0_1"/>
<dbReference type="Proteomes" id="UP000008782">
    <property type="component" value="Unassembled WGS sequence"/>
</dbReference>
<organism evidence="4">
    <name type="scientific">Colletotrichum graminicola (strain M1.001 / M2 / FGSC 10212)</name>
    <name type="common">Maize anthracnose fungus</name>
    <name type="synonym">Glomerella graminicola</name>
    <dbReference type="NCBI Taxonomy" id="645133"/>
    <lineage>
        <taxon>Eukaryota</taxon>
        <taxon>Fungi</taxon>
        <taxon>Dikarya</taxon>
        <taxon>Ascomycota</taxon>
        <taxon>Pezizomycotina</taxon>
        <taxon>Sordariomycetes</taxon>
        <taxon>Hypocreomycetidae</taxon>
        <taxon>Glomerellales</taxon>
        <taxon>Glomerellaceae</taxon>
        <taxon>Colletotrichum</taxon>
        <taxon>Colletotrichum graminicola species complex</taxon>
    </lineage>
</organism>
<dbReference type="AlphaFoldDB" id="E3QDS8"/>
<sequence length="87" mass="9278">MAAFILRAAALAFVNAVSNCSSIHASYLYPARDGPQYKAALVHNCVACFVAVCAVMALRVRAGRAETEAGPGRSVAQAIPRKMERIR</sequence>
<dbReference type="RefSeq" id="XP_008093036.1">
    <property type="nucleotide sequence ID" value="XM_008094845.1"/>
</dbReference>
<keyword evidence="1" id="KW-0472">Membrane</keyword>
<keyword evidence="1" id="KW-0812">Transmembrane</keyword>
<name>E3QDS8_COLGM</name>
<dbReference type="VEuPathDB" id="FungiDB:GLRG_04160"/>
<proteinExistence type="predicted"/>
<accession>E3QDS8</accession>
<evidence type="ECO:0000256" key="1">
    <source>
        <dbReference type="SAM" id="Phobius"/>
    </source>
</evidence>
<gene>
    <name evidence="3" type="ORF">GLRG_04160</name>
</gene>
<evidence type="ECO:0000256" key="2">
    <source>
        <dbReference type="SAM" id="SignalP"/>
    </source>
</evidence>